<dbReference type="GO" id="GO:0015631">
    <property type="term" value="F:tubulin binding"/>
    <property type="evidence" value="ECO:0007669"/>
    <property type="project" value="TreeGrafter"/>
</dbReference>
<dbReference type="FunFam" id="1.10.287.370:FF:000001">
    <property type="entry name" value="Prefoldin subunit 3"/>
    <property type="match status" value="1"/>
</dbReference>
<comment type="subunit">
    <text evidence="3">Heterohexamer of two PFD-alpha type and four PFD-beta type subunits.</text>
</comment>
<organism evidence="4 5">
    <name type="scientific">Fistulifera solaris</name>
    <name type="common">Oleaginous diatom</name>
    <dbReference type="NCBI Taxonomy" id="1519565"/>
    <lineage>
        <taxon>Eukaryota</taxon>
        <taxon>Sar</taxon>
        <taxon>Stramenopiles</taxon>
        <taxon>Ochrophyta</taxon>
        <taxon>Bacillariophyta</taxon>
        <taxon>Bacillariophyceae</taxon>
        <taxon>Bacillariophycidae</taxon>
        <taxon>Naviculales</taxon>
        <taxon>Naviculaceae</taxon>
        <taxon>Fistulifera</taxon>
    </lineage>
</organism>
<dbReference type="PANTHER" id="PTHR12409:SF0">
    <property type="entry name" value="PREFOLDIN SUBUNIT 3"/>
    <property type="match status" value="1"/>
</dbReference>
<reference evidence="4 5" key="1">
    <citation type="journal article" date="2015" name="Plant Cell">
        <title>Oil accumulation by the oleaginous diatom Fistulifera solaris as revealed by the genome and transcriptome.</title>
        <authorList>
            <person name="Tanaka T."/>
            <person name="Maeda Y."/>
            <person name="Veluchamy A."/>
            <person name="Tanaka M."/>
            <person name="Abida H."/>
            <person name="Marechal E."/>
            <person name="Bowler C."/>
            <person name="Muto M."/>
            <person name="Sunaga Y."/>
            <person name="Tanaka M."/>
            <person name="Yoshino T."/>
            <person name="Taniguchi T."/>
            <person name="Fukuda Y."/>
            <person name="Nemoto M."/>
            <person name="Matsumoto M."/>
            <person name="Wong P.S."/>
            <person name="Aburatani S."/>
            <person name="Fujibuchi W."/>
        </authorList>
    </citation>
    <scope>NUCLEOTIDE SEQUENCE [LARGE SCALE GENOMIC DNA]</scope>
    <source>
        <strain evidence="4 5">JPCC DA0580</strain>
    </source>
</reference>
<dbReference type="OrthoDB" id="6375174at2759"/>
<dbReference type="SUPFAM" id="SSF46579">
    <property type="entry name" value="Prefoldin"/>
    <property type="match status" value="1"/>
</dbReference>
<proteinExistence type="inferred from homology"/>
<dbReference type="GO" id="GO:0007017">
    <property type="term" value="P:microtubule-based process"/>
    <property type="evidence" value="ECO:0007669"/>
    <property type="project" value="TreeGrafter"/>
</dbReference>
<protein>
    <recommendedName>
        <fullName evidence="3">Prefoldin subunit 3</fullName>
    </recommendedName>
</protein>
<dbReference type="Pfam" id="PF02996">
    <property type="entry name" value="Prefoldin"/>
    <property type="match status" value="1"/>
</dbReference>
<dbReference type="FunCoup" id="A0A1Z5KBJ7">
    <property type="interactions" value="712"/>
</dbReference>
<evidence type="ECO:0000313" key="4">
    <source>
        <dbReference type="EMBL" id="GAX23629.1"/>
    </source>
</evidence>
<comment type="caution">
    <text evidence="4">The sequence shown here is derived from an EMBL/GenBank/DDBJ whole genome shotgun (WGS) entry which is preliminary data.</text>
</comment>
<dbReference type="PIRSF" id="PIRSF016396">
    <property type="entry name" value="Prefoldin_subunit_3"/>
    <property type="match status" value="1"/>
</dbReference>
<dbReference type="EMBL" id="BDSP01000203">
    <property type="protein sequence ID" value="GAX23629.1"/>
    <property type="molecule type" value="Genomic_DNA"/>
</dbReference>
<gene>
    <name evidence="4" type="ORF">FisN_12Hh202</name>
</gene>
<dbReference type="InParanoid" id="A0A1Z5KBJ7"/>
<dbReference type="InterPro" id="IPR004127">
    <property type="entry name" value="Prefoldin_subunit_alpha"/>
</dbReference>
<dbReference type="GO" id="GO:0006457">
    <property type="term" value="P:protein folding"/>
    <property type="evidence" value="ECO:0007669"/>
    <property type="project" value="UniProtKB-UniRule"/>
</dbReference>
<comment type="function">
    <text evidence="3">Binds specifically to cytosolic chaperonin (c-CPN) and transfers target proteins to it. Binds to nascent polypeptide chain and promotes folding in an environment in which there are many competing pathways for nonnative proteins.</text>
</comment>
<dbReference type="GO" id="GO:0005737">
    <property type="term" value="C:cytoplasm"/>
    <property type="evidence" value="ECO:0007669"/>
    <property type="project" value="TreeGrafter"/>
</dbReference>
<evidence type="ECO:0000256" key="2">
    <source>
        <dbReference type="ARBA" id="ARBA00023186"/>
    </source>
</evidence>
<accession>A0A1Z5KBJ7</accession>
<dbReference type="CDD" id="cd23156">
    <property type="entry name" value="Prefoldin_3"/>
    <property type="match status" value="1"/>
</dbReference>
<dbReference type="GO" id="GO:0007021">
    <property type="term" value="P:tubulin complex assembly"/>
    <property type="evidence" value="ECO:0007669"/>
    <property type="project" value="TreeGrafter"/>
</dbReference>
<name>A0A1Z5KBJ7_FISSO</name>
<dbReference type="InterPro" id="IPR009053">
    <property type="entry name" value="Prefoldin"/>
</dbReference>
<keyword evidence="5" id="KW-1185">Reference proteome</keyword>
<keyword evidence="2 3" id="KW-0143">Chaperone</keyword>
<dbReference type="GO" id="GO:0016272">
    <property type="term" value="C:prefoldin complex"/>
    <property type="evidence" value="ECO:0007669"/>
    <property type="project" value="UniProtKB-UniRule"/>
</dbReference>
<dbReference type="PANTHER" id="PTHR12409">
    <property type="entry name" value="PREFOLDIN SUBUNIT 3"/>
    <property type="match status" value="1"/>
</dbReference>
<dbReference type="AlphaFoldDB" id="A0A1Z5KBJ7"/>
<sequence>MPESKEDDEQVPDMSLLDIIDGKNEREIPIAKFIDDIGKFSESFQPPASAELLIGAYTQLYNKYKSYEASLTRKQQHLDVKIPDLENSLKLIQQLLKKKEEGESGVVRYSLADNIYAKADLDYDGTVNLWLGANVMLEYTYEEAIEFLAKNESRAKSEAGEVEKDLAFVRDQIVVCEVLQSRIYNWDVRRRRALEQKA</sequence>
<evidence type="ECO:0000313" key="5">
    <source>
        <dbReference type="Proteomes" id="UP000198406"/>
    </source>
</evidence>
<dbReference type="InterPro" id="IPR016655">
    <property type="entry name" value="PFD3"/>
</dbReference>
<comment type="similarity">
    <text evidence="1 3">Belongs to the prefoldin subunit alpha family.</text>
</comment>
<evidence type="ECO:0000256" key="1">
    <source>
        <dbReference type="ARBA" id="ARBA00010048"/>
    </source>
</evidence>
<dbReference type="Proteomes" id="UP000198406">
    <property type="component" value="Unassembled WGS sequence"/>
</dbReference>
<dbReference type="Gene3D" id="1.10.287.370">
    <property type="match status" value="1"/>
</dbReference>
<evidence type="ECO:0000256" key="3">
    <source>
        <dbReference type="PIRNR" id="PIRNR016396"/>
    </source>
</evidence>